<dbReference type="InterPro" id="IPR011330">
    <property type="entry name" value="Glyco_hydro/deAcase_b/a-brl"/>
</dbReference>
<dbReference type="Pfam" id="PF10096">
    <property type="entry name" value="DUF2334"/>
    <property type="match status" value="1"/>
</dbReference>
<evidence type="ECO:0000313" key="1">
    <source>
        <dbReference type="EMBL" id="CUK25472.1"/>
    </source>
</evidence>
<evidence type="ECO:0000313" key="2">
    <source>
        <dbReference type="Proteomes" id="UP000051184"/>
    </source>
</evidence>
<dbReference type="Proteomes" id="UP000051184">
    <property type="component" value="Unassembled WGS sequence"/>
</dbReference>
<name>A0A0N7MBI1_9RHOB</name>
<keyword evidence="2" id="KW-1185">Reference proteome</keyword>
<proteinExistence type="predicted"/>
<dbReference type="STRING" id="1715691.TA5113_02661"/>
<gene>
    <name evidence="1" type="ORF">TA5114_01271</name>
</gene>
<reference evidence="2" key="1">
    <citation type="submission" date="2015-09" db="EMBL/GenBank/DDBJ databases">
        <authorList>
            <person name="Rodrigo-Torres Lidia"/>
            <person name="Arahal R.David."/>
        </authorList>
    </citation>
    <scope>NUCLEOTIDE SEQUENCE [LARGE SCALE GENOMIC DNA]</scope>
    <source>
        <strain evidence="2">CECT 5114</strain>
    </source>
</reference>
<dbReference type="CDD" id="cd11374">
    <property type="entry name" value="CE4_u10"/>
    <property type="match status" value="1"/>
</dbReference>
<dbReference type="Gene3D" id="3.20.20.370">
    <property type="entry name" value="Glycoside hydrolase/deacetylase"/>
    <property type="match status" value="1"/>
</dbReference>
<dbReference type="AlphaFoldDB" id="A0A0N7MBI1"/>
<organism evidence="1 2">
    <name type="scientific">Cognatishimia activa</name>
    <dbReference type="NCBI Taxonomy" id="1715691"/>
    <lineage>
        <taxon>Bacteria</taxon>
        <taxon>Pseudomonadati</taxon>
        <taxon>Pseudomonadota</taxon>
        <taxon>Alphaproteobacteria</taxon>
        <taxon>Rhodobacterales</taxon>
        <taxon>Paracoccaceae</taxon>
        <taxon>Cognatishimia</taxon>
    </lineage>
</organism>
<sequence>MKTLVSIHDVMPDTMGEVAEQLQICRHLGVEKVTLLVVPGLSWSSSQIEQIRQWQEEGYELAAHGWHHKCETISTLKHQLHSVLLSRDVAEHLCLTSGEIAKLMIRSGNWFEDNGFNRPELYVPPAWALGEITEKALAETGFRMVETLRGVRFPQSGERVSLPLVGFEADTAVRALALTVFNGFSTRASNNRLLRVSLHPHDHKLRLQNNLRTILRNSDESFDYASLWVGCDLRKPYAATS</sequence>
<evidence type="ECO:0008006" key="3">
    <source>
        <dbReference type="Google" id="ProtNLM"/>
    </source>
</evidence>
<dbReference type="OrthoDB" id="7421654at2"/>
<accession>A0A0N7MBI1</accession>
<dbReference type="EMBL" id="CYUE01000012">
    <property type="protein sequence ID" value="CUK25472.1"/>
    <property type="molecule type" value="Genomic_DNA"/>
</dbReference>
<dbReference type="InterPro" id="IPR018763">
    <property type="entry name" value="DUF2334"/>
</dbReference>
<protein>
    <recommendedName>
        <fullName evidence="3">DUF2334 domain-containing protein</fullName>
    </recommendedName>
</protein>
<dbReference type="SUPFAM" id="SSF88713">
    <property type="entry name" value="Glycoside hydrolase/deacetylase"/>
    <property type="match status" value="1"/>
</dbReference>
<dbReference type="RefSeq" id="WP_058314424.1">
    <property type="nucleotide sequence ID" value="NZ_CYTO01000024.1"/>
</dbReference>
<dbReference type="GO" id="GO:0005975">
    <property type="term" value="P:carbohydrate metabolic process"/>
    <property type="evidence" value="ECO:0007669"/>
    <property type="project" value="InterPro"/>
</dbReference>